<reference evidence="2 3" key="1">
    <citation type="submission" date="2014-06" db="EMBL/GenBank/DDBJ databases">
        <title>Evolutionary Origins and Diversification of the Mycorrhizal Mutualists.</title>
        <authorList>
            <consortium name="DOE Joint Genome Institute"/>
            <consortium name="Mycorrhizal Genomics Consortium"/>
            <person name="Kohler A."/>
            <person name="Kuo A."/>
            <person name="Nagy L.G."/>
            <person name="Floudas D."/>
            <person name="Copeland A."/>
            <person name="Barry K.W."/>
            <person name="Cichocki N."/>
            <person name="Veneault-Fourrey C."/>
            <person name="LaButti K."/>
            <person name="Lindquist E.A."/>
            <person name="Lipzen A."/>
            <person name="Lundell T."/>
            <person name="Morin E."/>
            <person name="Murat C."/>
            <person name="Riley R."/>
            <person name="Ohm R."/>
            <person name="Sun H."/>
            <person name="Tunlid A."/>
            <person name="Henrissat B."/>
            <person name="Grigoriev I.V."/>
            <person name="Hibbett D.S."/>
            <person name="Martin F."/>
        </authorList>
    </citation>
    <scope>NUCLEOTIDE SEQUENCE [LARGE SCALE GENOMIC DNA]</scope>
    <source>
        <strain evidence="2 3">SS14</strain>
    </source>
</reference>
<dbReference type="Proteomes" id="UP000054279">
    <property type="component" value="Unassembled WGS sequence"/>
</dbReference>
<evidence type="ECO:0000313" key="2">
    <source>
        <dbReference type="EMBL" id="KIJ24296.1"/>
    </source>
</evidence>
<dbReference type="AlphaFoldDB" id="A0A0C9UFQ5"/>
<sequence length="210" mass="21998">MLSFLNIFSVSVLATATLAAPGLNAQVSSRCNNAKVVMTKTLPVGGIDLLYTSYSCDSANQVQARGLLDPLLCLLLGIDCPPPAPPPPPPSTGPVDVCGASCAFSCNNITGVLPPISEDCQAIQAAISTFQSDLPATFTVDPNHLESLNFGTCVYFFENFGSETLEYCWTDFSTQATQAGNSCFPPNQPFFPEGVCTASDGTWAVGASHS</sequence>
<proteinExistence type="predicted"/>
<evidence type="ECO:0000256" key="1">
    <source>
        <dbReference type="SAM" id="SignalP"/>
    </source>
</evidence>
<feature type="chain" id="PRO_5002204777" evidence="1">
    <location>
        <begin position="20"/>
        <end position="210"/>
    </location>
</feature>
<evidence type="ECO:0000313" key="3">
    <source>
        <dbReference type="Proteomes" id="UP000054279"/>
    </source>
</evidence>
<dbReference type="OrthoDB" id="3249523at2759"/>
<keyword evidence="3" id="KW-1185">Reference proteome</keyword>
<dbReference type="HOGENOM" id="CLU_083085_0_0_1"/>
<keyword evidence="1" id="KW-0732">Signal</keyword>
<organism evidence="2 3">
    <name type="scientific">Sphaerobolus stellatus (strain SS14)</name>
    <dbReference type="NCBI Taxonomy" id="990650"/>
    <lineage>
        <taxon>Eukaryota</taxon>
        <taxon>Fungi</taxon>
        <taxon>Dikarya</taxon>
        <taxon>Basidiomycota</taxon>
        <taxon>Agaricomycotina</taxon>
        <taxon>Agaricomycetes</taxon>
        <taxon>Phallomycetidae</taxon>
        <taxon>Geastrales</taxon>
        <taxon>Sphaerobolaceae</taxon>
        <taxon>Sphaerobolus</taxon>
    </lineage>
</organism>
<name>A0A0C9UFQ5_SPHS4</name>
<protein>
    <submittedName>
        <fullName evidence="2">Uncharacterized protein</fullName>
    </submittedName>
</protein>
<accession>A0A0C9UFQ5</accession>
<dbReference type="EMBL" id="KN837506">
    <property type="protein sequence ID" value="KIJ24296.1"/>
    <property type="molecule type" value="Genomic_DNA"/>
</dbReference>
<feature type="signal peptide" evidence="1">
    <location>
        <begin position="1"/>
        <end position="19"/>
    </location>
</feature>
<gene>
    <name evidence="2" type="ORF">M422DRAFT_274970</name>
</gene>